<reference evidence="2" key="1">
    <citation type="submission" date="2022-11" db="UniProtKB">
        <authorList>
            <consortium name="WormBaseParasite"/>
        </authorList>
    </citation>
    <scope>IDENTIFICATION</scope>
</reference>
<accession>A0A914KLD4</accession>
<sequence>MKEMKKNKEVSKLYDYLSYKQSLTIHQEEMTEIWEILIKRVESVQNDEFFAGEFPEISNKIKEFCNNPSIDNELLKALKDIMIKIEFKSDMSAAFVKDLPMNCMRKILNNQRLPEYIKRMLIVTGLAGKKQYYEDITKRIMCYTENGKYEDVILCSTCFMLLQPVQGVS</sequence>
<name>A0A914KLD4_MELIC</name>
<dbReference type="WBParaSite" id="Minc3s00039g02266">
    <property type="protein sequence ID" value="Minc3s00039g02266"/>
    <property type="gene ID" value="Minc3s00039g02266"/>
</dbReference>
<dbReference type="AlphaFoldDB" id="A0A914KLD4"/>
<protein>
    <submittedName>
        <fullName evidence="2">Uncharacterized protein</fullName>
    </submittedName>
</protein>
<dbReference type="Proteomes" id="UP000887563">
    <property type="component" value="Unplaced"/>
</dbReference>
<organism evidence="1 2">
    <name type="scientific">Meloidogyne incognita</name>
    <name type="common">Southern root-knot nematode worm</name>
    <name type="synonym">Oxyuris incognita</name>
    <dbReference type="NCBI Taxonomy" id="6306"/>
    <lineage>
        <taxon>Eukaryota</taxon>
        <taxon>Metazoa</taxon>
        <taxon>Ecdysozoa</taxon>
        <taxon>Nematoda</taxon>
        <taxon>Chromadorea</taxon>
        <taxon>Rhabditida</taxon>
        <taxon>Tylenchina</taxon>
        <taxon>Tylenchomorpha</taxon>
        <taxon>Tylenchoidea</taxon>
        <taxon>Meloidogynidae</taxon>
        <taxon>Meloidogyninae</taxon>
        <taxon>Meloidogyne</taxon>
        <taxon>Meloidogyne incognita group</taxon>
    </lineage>
</organism>
<evidence type="ECO:0000313" key="2">
    <source>
        <dbReference type="WBParaSite" id="Minc3s00039g02266"/>
    </source>
</evidence>
<evidence type="ECO:0000313" key="1">
    <source>
        <dbReference type="Proteomes" id="UP000887563"/>
    </source>
</evidence>
<proteinExistence type="predicted"/>
<keyword evidence="1" id="KW-1185">Reference proteome</keyword>